<reference evidence="1" key="1">
    <citation type="submission" date="2020-03" db="EMBL/GenBank/DDBJ databases">
        <title>The deep terrestrial virosphere.</title>
        <authorList>
            <person name="Holmfeldt K."/>
            <person name="Nilsson E."/>
            <person name="Simone D."/>
            <person name="Lopez-Fernandez M."/>
            <person name="Wu X."/>
            <person name="de Brujin I."/>
            <person name="Lundin D."/>
            <person name="Andersson A."/>
            <person name="Bertilsson S."/>
            <person name="Dopson M."/>
        </authorList>
    </citation>
    <scope>NUCLEOTIDE SEQUENCE</scope>
    <source>
        <strain evidence="1">MM415A00623</strain>
    </source>
</reference>
<gene>
    <name evidence="1" type="ORF">MM415A00623_0005</name>
</gene>
<evidence type="ECO:0000313" key="1">
    <source>
        <dbReference type="EMBL" id="QJA80885.1"/>
    </source>
</evidence>
<dbReference type="AlphaFoldDB" id="A0A6M3KHH7"/>
<sequence length="53" mass="5998">MTKTATYCPFCKGELIRKSTMSSYCPECGVVIYISIEYTAPDSKVLLEVLERE</sequence>
<accession>A0A6M3KHH7</accession>
<proteinExistence type="predicted"/>
<dbReference type="EMBL" id="MT142440">
    <property type="protein sequence ID" value="QJA80885.1"/>
    <property type="molecule type" value="Genomic_DNA"/>
</dbReference>
<protein>
    <submittedName>
        <fullName evidence="1">Uncharacterized protein</fullName>
    </submittedName>
</protein>
<organism evidence="1">
    <name type="scientific">viral metagenome</name>
    <dbReference type="NCBI Taxonomy" id="1070528"/>
    <lineage>
        <taxon>unclassified sequences</taxon>
        <taxon>metagenomes</taxon>
        <taxon>organismal metagenomes</taxon>
    </lineage>
</organism>
<name>A0A6M3KHH7_9ZZZZ</name>